<evidence type="ECO:0000313" key="2">
    <source>
        <dbReference type="EMBL" id="SNS91715.1"/>
    </source>
</evidence>
<evidence type="ECO:0008006" key="4">
    <source>
        <dbReference type="Google" id="ProtNLM"/>
    </source>
</evidence>
<organism evidence="2 3">
    <name type="scientific">Streptosporangium subroseum</name>
    <dbReference type="NCBI Taxonomy" id="106412"/>
    <lineage>
        <taxon>Bacteria</taxon>
        <taxon>Bacillati</taxon>
        <taxon>Actinomycetota</taxon>
        <taxon>Actinomycetes</taxon>
        <taxon>Streptosporangiales</taxon>
        <taxon>Streptosporangiaceae</taxon>
        <taxon>Streptosporangium</taxon>
    </lineage>
</organism>
<dbReference type="OrthoDB" id="3461478at2"/>
<dbReference type="RefSeq" id="WP_089208936.1">
    <property type="nucleotide sequence ID" value="NZ_FZOD01000019.1"/>
</dbReference>
<dbReference type="EMBL" id="FZOD01000019">
    <property type="protein sequence ID" value="SNS91715.1"/>
    <property type="molecule type" value="Genomic_DNA"/>
</dbReference>
<keyword evidence="3" id="KW-1185">Reference proteome</keyword>
<evidence type="ECO:0000256" key="1">
    <source>
        <dbReference type="SAM" id="Phobius"/>
    </source>
</evidence>
<sequence>MDEITLLESSLPDAPPPAPEVVARARARLAAHEVRRRPRHTWALIIGAATATAAVVTAAALAATLLAHAPAPVSTPVSASASPTPRSGTRLLLELADRVERLPVETGAYWRTRTLSREPLPMGPASARYLIASTLDMREWAPAKPGAHSVQEIRSTGYEPLTSRDERIWREQGSPKQWKVPAGCTPPKPSVCEQTITGGGRTPPGFMFGVSAKGLILDHSVSSFTLADLAALPADPALLRKRLAGYHAAQVKRGIKALSKDSFEEFLVEAVPDMLGLPVRPAVRATLLRMYAELPGGVAVRETVDSLGRSALAVDLRDNELRETTQLEFGGHDVPVTHETLLDSLTGRRIGARYLTVRVEDGFPKGTALIDNTVSEVGWTDERPVLPPGCHLKGNGVCH</sequence>
<feature type="transmembrane region" description="Helical" evidence="1">
    <location>
        <begin position="42"/>
        <end position="67"/>
    </location>
</feature>
<dbReference type="InterPro" id="IPR047789">
    <property type="entry name" value="CU044_5270-like"/>
</dbReference>
<evidence type="ECO:0000313" key="3">
    <source>
        <dbReference type="Proteomes" id="UP000198282"/>
    </source>
</evidence>
<proteinExistence type="predicted"/>
<gene>
    <name evidence="2" type="ORF">SAMN05216276_101989</name>
</gene>
<reference evidence="2 3" key="1">
    <citation type="submission" date="2017-06" db="EMBL/GenBank/DDBJ databases">
        <authorList>
            <person name="Kim H.J."/>
            <person name="Triplett B.A."/>
        </authorList>
    </citation>
    <scope>NUCLEOTIDE SEQUENCE [LARGE SCALE GENOMIC DNA]</scope>
    <source>
        <strain evidence="2 3">CGMCC 4.2132</strain>
    </source>
</reference>
<accession>A0A239IDS6</accession>
<protein>
    <recommendedName>
        <fullName evidence="4">CU044_5270 family protein</fullName>
    </recommendedName>
</protein>
<keyword evidence="1" id="KW-0812">Transmembrane</keyword>
<keyword evidence="1" id="KW-1133">Transmembrane helix</keyword>
<dbReference type="NCBIfam" id="NF038083">
    <property type="entry name" value="CU044_5270_fam"/>
    <property type="match status" value="1"/>
</dbReference>
<dbReference type="Proteomes" id="UP000198282">
    <property type="component" value="Unassembled WGS sequence"/>
</dbReference>
<keyword evidence="1" id="KW-0472">Membrane</keyword>
<name>A0A239IDS6_9ACTN</name>
<dbReference type="AlphaFoldDB" id="A0A239IDS6"/>